<accession>A0AAD9B437</accession>
<dbReference type="PANTHER" id="PTHR14995:SF2">
    <property type="entry name" value="PROTEIN AMNIONLESS"/>
    <property type="match status" value="1"/>
</dbReference>
<evidence type="ECO:0000256" key="6">
    <source>
        <dbReference type="ARBA" id="ARBA00022729"/>
    </source>
</evidence>
<dbReference type="GO" id="GO:0030139">
    <property type="term" value="C:endocytic vesicle"/>
    <property type="evidence" value="ECO:0007669"/>
    <property type="project" value="TreeGrafter"/>
</dbReference>
<dbReference type="AlphaFoldDB" id="A0AAD9B437"/>
<keyword evidence="13" id="KW-1185">Reference proteome</keyword>
<keyword evidence="5 10" id="KW-0812">Transmembrane</keyword>
<keyword evidence="6 11" id="KW-0732">Signal</keyword>
<evidence type="ECO:0000256" key="7">
    <source>
        <dbReference type="ARBA" id="ARBA00022927"/>
    </source>
</evidence>
<evidence type="ECO:0000256" key="9">
    <source>
        <dbReference type="ARBA" id="ARBA00023136"/>
    </source>
</evidence>
<proteinExistence type="predicted"/>
<evidence type="ECO:0000313" key="12">
    <source>
        <dbReference type="EMBL" id="KAK1876940.1"/>
    </source>
</evidence>
<dbReference type="GO" id="GO:0006898">
    <property type="term" value="P:receptor-mediated endocytosis"/>
    <property type="evidence" value="ECO:0007669"/>
    <property type="project" value="TreeGrafter"/>
</dbReference>
<feature type="signal peptide" evidence="11">
    <location>
        <begin position="1"/>
        <end position="20"/>
    </location>
</feature>
<comment type="caution">
    <text evidence="12">The sequence shown here is derived from an EMBL/GenBank/DDBJ whole genome shotgun (WGS) entry which is preliminary data.</text>
</comment>
<feature type="transmembrane region" description="Helical" evidence="10">
    <location>
        <begin position="365"/>
        <end position="389"/>
    </location>
</feature>
<evidence type="ECO:0000313" key="13">
    <source>
        <dbReference type="Proteomes" id="UP001228049"/>
    </source>
</evidence>
<evidence type="ECO:0000256" key="5">
    <source>
        <dbReference type="ARBA" id="ARBA00022692"/>
    </source>
</evidence>
<name>A0AAD9B437_DISEL</name>
<evidence type="ECO:0000256" key="10">
    <source>
        <dbReference type="SAM" id="Phobius"/>
    </source>
</evidence>
<evidence type="ECO:0000256" key="1">
    <source>
        <dbReference type="ARBA" id="ARBA00004251"/>
    </source>
</evidence>
<protein>
    <recommendedName>
        <fullName evidence="2">Protein amnionless</fullName>
    </recommendedName>
</protein>
<dbReference type="Proteomes" id="UP001228049">
    <property type="component" value="Unassembled WGS sequence"/>
</dbReference>
<evidence type="ECO:0000256" key="2">
    <source>
        <dbReference type="ARBA" id="ARBA00021200"/>
    </source>
</evidence>
<evidence type="ECO:0000256" key="4">
    <source>
        <dbReference type="ARBA" id="ARBA00022475"/>
    </source>
</evidence>
<feature type="chain" id="PRO_5042098182" description="Protein amnionless" evidence="11">
    <location>
        <begin position="21"/>
        <end position="478"/>
    </location>
</feature>
<evidence type="ECO:0000256" key="3">
    <source>
        <dbReference type="ARBA" id="ARBA00022448"/>
    </source>
</evidence>
<sequence length="478" mass="52070">MLKTTDMLLLLFCLVGTSDSLYKQWIPDTNYENKTNWDKESVPCGNDIVQFPVQRKVSVFVETTHAVQEMRLPVDGEFILNSGAGFYVVSGQDPGCGAGVTTKFKDSESLQWLNPALWQGSATLDDLQRGNFLFSVHEESVPCQYDDVVFKASSSFRVDTSTSQSSVPVKSVSVLGKKYESTSEFIQYLSSRSGRLQFHGSSAVTVGNQECGDPSGCACGNSVNHKHICSTVQCASLGCKKPLLPVGHCCEVCGAIVTIHFATGFNLQTYRQRIHHLFLVLPKYKSIQLGMSKIFKSQQLMGIIPFGTSPEIQVVIVDEEKGTQSEGLARDILKDARSHGSSLGITEAEFQASSGNSSDQTGGSAGMVVGTVFGVLIGISIIITLVFLIRRGVIQMPSSLPSLPSLPSLSSFRRSRDEEDLNGPIDHGYDNPIFDKPNLMPEVPGLYVTETKNSISMTQSGVHFVNPVYDDNETDFNA</sequence>
<comment type="subcellular location">
    <subcellularLocation>
        <location evidence="1">Cell membrane</location>
        <topology evidence="1">Single-pass type I membrane protein</topology>
    </subcellularLocation>
</comment>
<evidence type="ECO:0000256" key="11">
    <source>
        <dbReference type="SAM" id="SignalP"/>
    </source>
</evidence>
<dbReference type="GO" id="GO:0015031">
    <property type="term" value="P:protein transport"/>
    <property type="evidence" value="ECO:0007669"/>
    <property type="project" value="UniProtKB-KW"/>
</dbReference>
<dbReference type="PANTHER" id="PTHR14995">
    <property type="entry name" value="AMNIONLESS"/>
    <property type="match status" value="1"/>
</dbReference>
<keyword evidence="9 10" id="KW-0472">Membrane</keyword>
<dbReference type="EMBL" id="JASDAP010000027">
    <property type="protein sequence ID" value="KAK1876940.1"/>
    <property type="molecule type" value="Genomic_DNA"/>
</dbReference>
<keyword evidence="8 10" id="KW-1133">Transmembrane helix</keyword>
<dbReference type="Pfam" id="PF14828">
    <property type="entry name" value="Amnionless"/>
    <property type="match status" value="1"/>
</dbReference>
<keyword evidence="4" id="KW-1003">Cell membrane</keyword>
<keyword evidence="3" id="KW-0813">Transport</keyword>
<reference evidence="12" key="1">
    <citation type="submission" date="2023-04" db="EMBL/GenBank/DDBJ databases">
        <title>Chromosome-level genome of Chaenocephalus aceratus.</title>
        <authorList>
            <person name="Park H."/>
        </authorList>
    </citation>
    <scope>NUCLEOTIDE SEQUENCE</scope>
    <source>
        <strain evidence="12">DE</strain>
        <tissue evidence="12">Muscle</tissue>
    </source>
</reference>
<keyword evidence="7" id="KW-0653">Protein transport</keyword>
<dbReference type="InterPro" id="IPR026112">
    <property type="entry name" value="AMN"/>
</dbReference>
<dbReference type="GO" id="GO:0016324">
    <property type="term" value="C:apical plasma membrane"/>
    <property type="evidence" value="ECO:0007669"/>
    <property type="project" value="TreeGrafter"/>
</dbReference>
<gene>
    <name evidence="12" type="ORF">KUDE01_002259</name>
</gene>
<organism evidence="12 13">
    <name type="scientific">Dissostichus eleginoides</name>
    <name type="common">Patagonian toothfish</name>
    <name type="synonym">Dissostichus amissus</name>
    <dbReference type="NCBI Taxonomy" id="100907"/>
    <lineage>
        <taxon>Eukaryota</taxon>
        <taxon>Metazoa</taxon>
        <taxon>Chordata</taxon>
        <taxon>Craniata</taxon>
        <taxon>Vertebrata</taxon>
        <taxon>Euteleostomi</taxon>
        <taxon>Actinopterygii</taxon>
        <taxon>Neopterygii</taxon>
        <taxon>Teleostei</taxon>
        <taxon>Neoteleostei</taxon>
        <taxon>Acanthomorphata</taxon>
        <taxon>Eupercaria</taxon>
        <taxon>Perciformes</taxon>
        <taxon>Notothenioidei</taxon>
        <taxon>Nototheniidae</taxon>
        <taxon>Dissostichus</taxon>
    </lineage>
</organism>
<evidence type="ECO:0000256" key="8">
    <source>
        <dbReference type="ARBA" id="ARBA00022989"/>
    </source>
</evidence>